<accession>A0ABS6D4S1</accession>
<name>A0ABS6D4S1_9FIRM</name>
<dbReference type="EMBL" id="JABACJ020000011">
    <property type="protein sequence ID" value="MBU3876579.1"/>
    <property type="molecule type" value="Genomic_DNA"/>
</dbReference>
<gene>
    <name evidence="1" type="ORF">HGO97_012275</name>
</gene>
<organism evidence="1 2">
    <name type="scientific">Faecalicatena faecalis</name>
    <dbReference type="NCBI Taxonomy" id="2726362"/>
    <lineage>
        <taxon>Bacteria</taxon>
        <taxon>Bacillati</taxon>
        <taxon>Bacillota</taxon>
        <taxon>Clostridia</taxon>
        <taxon>Lachnospirales</taxon>
        <taxon>Lachnospiraceae</taxon>
        <taxon>Faecalicatena</taxon>
    </lineage>
</organism>
<protein>
    <submittedName>
        <fullName evidence="1">Uncharacterized protein</fullName>
    </submittedName>
</protein>
<comment type="caution">
    <text evidence="1">The sequence shown here is derived from an EMBL/GenBank/DDBJ whole genome shotgun (WGS) entry which is preliminary data.</text>
</comment>
<dbReference type="RefSeq" id="WP_216242044.1">
    <property type="nucleotide sequence ID" value="NZ_JABACJ020000011.1"/>
</dbReference>
<proteinExistence type="predicted"/>
<evidence type="ECO:0000313" key="2">
    <source>
        <dbReference type="Proteomes" id="UP000723714"/>
    </source>
</evidence>
<dbReference type="Proteomes" id="UP000723714">
    <property type="component" value="Unassembled WGS sequence"/>
</dbReference>
<keyword evidence="2" id="KW-1185">Reference proteome</keyword>
<reference evidence="1 2" key="1">
    <citation type="submission" date="2021-06" db="EMBL/GenBank/DDBJ databases">
        <title>Faecalicatena sp. nov. isolated from porcine feces.</title>
        <authorList>
            <person name="Oh B.S."/>
            <person name="Lee J.H."/>
        </authorList>
    </citation>
    <scope>NUCLEOTIDE SEQUENCE [LARGE SCALE GENOMIC DNA]</scope>
    <source>
        <strain evidence="1 2">AGMB00832</strain>
    </source>
</reference>
<sequence length="108" mass="12880">MDAYIKKIYDMLYSPIISPYNLLENAKLENYSYVKYYTNEIGLVAEMQCLIPGEGERVFYYQFDKKDYLQIIYQKTLDEMEIIFSREEAVESSKREYYSSKPDIGKVC</sequence>
<evidence type="ECO:0000313" key="1">
    <source>
        <dbReference type="EMBL" id="MBU3876579.1"/>
    </source>
</evidence>